<organism evidence="10 11">
    <name type="scientific">Siminovitchia thermophila</name>
    <dbReference type="NCBI Taxonomy" id="1245522"/>
    <lineage>
        <taxon>Bacteria</taxon>
        <taxon>Bacillati</taxon>
        <taxon>Bacillota</taxon>
        <taxon>Bacilli</taxon>
        <taxon>Bacillales</taxon>
        <taxon>Bacillaceae</taxon>
        <taxon>Siminovitchia</taxon>
    </lineage>
</organism>
<evidence type="ECO:0000256" key="3">
    <source>
        <dbReference type="ARBA" id="ARBA00022496"/>
    </source>
</evidence>
<dbReference type="GO" id="GO:0005524">
    <property type="term" value="F:ATP binding"/>
    <property type="evidence" value="ECO:0007669"/>
    <property type="project" value="UniProtKB-KW"/>
</dbReference>
<dbReference type="InterPro" id="IPR015853">
    <property type="entry name" value="ABC_transpr_FbpC"/>
</dbReference>
<dbReference type="InterPro" id="IPR050093">
    <property type="entry name" value="ABC_SmlMolc_Importer"/>
</dbReference>
<keyword evidence="2" id="KW-1003">Cell membrane</keyword>
<accession>A0ABS2R498</accession>
<dbReference type="RefSeq" id="WP_205178896.1">
    <property type="nucleotide sequence ID" value="NZ_JAFBFH010000007.1"/>
</dbReference>
<keyword evidence="5 10" id="KW-0067">ATP-binding</keyword>
<dbReference type="PANTHER" id="PTHR42781">
    <property type="entry name" value="SPERMIDINE/PUTRESCINE IMPORT ATP-BINDING PROTEIN POTA"/>
    <property type="match status" value="1"/>
</dbReference>
<comment type="caution">
    <text evidence="10">The sequence shown here is derived from an EMBL/GenBank/DDBJ whole genome shotgun (WGS) entry which is preliminary data.</text>
</comment>
<feature type="domain" description="ABC transporter" evidence="9">
    <location>
        <begin position="3"/>
        <end position="236"/>
    </location>
</feature>
<dbReference type="InterPro" id="IPR003439">
    <property type="entry name" value="ABC_transporter-like_ATP-bd"/>
</dbReference>
<dbReference type="Gene3D" id="3.40.50.300">
    <property type="entry name" value="P-loop containing nucleotide triphosphate hydrolases"/>
    <property type="match status" value="1"/>
</dbReference>
<evidence type="ECO:0000256" key="7">
    <source>
        <dbReference type="ARBA" id="ARBA00023065"/>
    </source>
</evidence>
<keyword evidence="1" id="KW-0813">Transport</keyword>
<proteinExistence type="predicted"/>
<name>A0ABS2R498_9BACI</name>
<keyword evidence="11" id="KW-1185">Reference proteome</keyword>
<evidence type="ECO:0000256" key="6">
    <source>
        <dbReference type="ARBA" id="ARBA00023004"/>
    </source>
</evidence>
<dbReference type="PANTHER" id="PTHR42781:SF4">
    <property type="entry name" value="SPERMIDINE_PUTRESCINE IMPORT ATP-BINDING PROTEIN POTA"/>
    <property type="match status" value="1"/>
</dbReference>
<evidence type="ECO:0000256" key="8">
    <source>
        <dbReference type="ARBA" id="ARBA00023136"/>
    </source>
</evidence>
<evidence type="ECO:0000313" key="11">
    <source>
        <dbReference type="Proteomes" id="UP000823485"/>
    </source>
</evidence>
<evidence type="ECO:0000256" key="1">
    <source>
        <dbReference type="ARBA" id="ARBA00022448"/>
    </source>
</evidence>
<dbReference type="SMART" id="SM00382">
    <property type="entry name" value="AAA"/>
    <property type="match status" value="1"/>
</dbReference>
<reference evidence="10 11" key="1">
    <citation type="submission" date="2021-01" db="EMBL/GenBank/DDBJ databases">
        <title>Genomic Encyclopedia of Type Strains, Phase IV (KMG-IV): sequencing the most valuable type-strain genomes for metagenomic binning, comparative biology and taxonomic classification.</title>
        <authorList>
            <person name="Goeker M."/>
        </authorList>
    </citation>
    <scope>NUCLEOTIDE SEQUENCE [LARGE SCALE GENOMIC DNA]</scope>
    <source>
        <strain evidence="10 11">DSM 105453</strain>
    </source>
</reference>
<dbReference type="InterPro" id="IPR017871">
    <property type="entry name" value="ABC_transporter-like_CS"/>
</dbReference>
<keyword evidence="3" id="KW-0410">Iron transport</keyword>
<evidence type="ECO:0000259" key="9">
    <source>
        <dbReference type="PROSITE" id="PS50893"/>
    </source>
</evidence>
<dbReference type="SUPFAM" id="SSF52540">
    <property type="entry name" value="P-loop containing nucleoside triphosphate hydrolases"/>
    <property type="match status" value="1"/>
</dbReference>
<dbReference type="CDD" id="cd03259">
    <property type="entry name" value="ABC_Carb_Solutes_like"/>
    <property type="match status" value="1"/>
</dbReference>
<sequence length="245" mass="27225">MFISIENVCFCYDPKERAVDGFSMKIEKGEVVSILGPSGSGKSTLLRLFAGLEVPCEGSFTIEDVVIFNDKSFIQPEKRGIGMVFQDYALFPHMTVEENIAFGLNKMKKAEKKARVAEVLEIVELTGYEKRYPHQLSGGQQQRVAIARAIAPNPNLLLLDEPFSNLDAELQVKIRKDLRNILKAAGITAIFVTHDENDALAIADRIVQLKDGKIVHSGRPCDILGAQSWSGKNVQHLEKEDLIEV</sequence>
<dbReference type="InterPro" id="IPR027417">
    <property type="entry name" value="P-loop_NTPase"/>
</dbReference>
<protein>
    <submittedName>
        <fullName evidence="10">Iron(III) transport system ATP-binding protein</fullName>
    </submittedName>
</protein>
<dbReference type="InterPro" id="IPR003593">
    <property type="entry name" value="AAA+_ATPase"/>
</dbReference>
<evidence type="ECO:0000256" key="5">
    <source>
        <dbReference type="ARBA" id="ARBA00022840"/>
    </source>
</evidence>
<evidence type="ECO:0000256" key="2">
    <source>
        <dbReference type="ARBA" id="ARBA00022475"/>
    </source>
</evidence>
<evidence type="ECO:0000256" key="4">
    <source>
        <dbReference type="ARBA" id="ARBA00022741"/>
    </source>
</evidence>
<gene>
    <name evidence="10" type="ORF">JOC94_001440</name>
</gene>
<dbReference type="Proteomes" id="UP000823485">
    <property type="component" value="Unassembled WGS sequence"/>
</dbReference>
<evidence type="ECO:0000313" key="10">
    <source>
        <dbReference type="EMBL" id="MBM7714468.1"/>
    </source>
</evidence>
<dbReference type="Pfam" id="PF00005">
    <property type="entry name" value="ABC_tran"/>
    <property type="match status" value="1"/>
</dbReference>
<dbReference type="PROSITE" id="PS00211">
    <property type="entry name" value="ABC_TRANSPORTER_1"/>
    <property type="match status" value="1"/>
</dbReference>
<dbReference type="EMBL" id="JAFBFH010000007">
    <property type="protein sequence ID" value="MBM7714468.1"/>
    <property type="molecule type" value="Genomic_DNA"/>
</dbReference>
<keyword evidence="6" id="KW-0408">Iron</keyword>
<keyword evidence="4" id="KW-0547">Nucleotide-binding</keyword>
<dbReference type="PROSITE" id="PS50893">
    <property type="entry name" value="ABC_TRANSPORTER_2"/>
    <property type="match status" value="1"/>
</dbReference>
<keyword evidence="7" id="KW-0406">Ion transport</keyword>
<keyword evidence="8" id="KW-0472">Membrane</keyword>